<evidence type="ECO:0000313" key="2">
    <source>
        <dbReference type="EMBL" id="MEQ1408408.1"/>
    </source>
</evidence>
<dbReference type="InterPro" id="IPR005247">
    <property type="entry name" value="YbhB_YbcL/LppC-like"/>
</dbReference>
<gene>
    <name evidence="2" type="ORF">ABK249_26095</name>
</gene>
<dbReference type="Proteomes" id="UP001496627">
    <property type="component" value="Unassembled WGS sequence"/>
</dbReference>
<dbReference type="SUPFAM" id="SSF49777">
    <property type="entry name" value="PEBP-like"/>
    <property type="match status" value="1"/>
</dbReference>
<evidence type="ECO:0000313" key="3">
    <source>
        <dbReference type="Proteomes" id="UP001496627"/>
    </source>
</evidence>
<feature type="region of interest" description="Disordered" evidence="1">
    <location>
        <begin position="88"/>
        <end position="107"/>
    </location>
</feature>
<keyword evidence="3" id="KW-1185">Reference proteome</keyword>
<comment type="caution">
    <text evidence="2">The sequence shown here is derived from an EMBL/GenBank/DDBJ whole genome shotgun (WGS) entry which is preliminary data.</text>
</comment>
<dbReference type="GO" id="GO:0004860">
    <property type="term" value="F:protein kinase inhibitor activity"/>
    <property type="evidence" value="ECO:0007669"/>
    <property type="project" value="UniProtKB-KW"/>
</dbReference>
<dbReference type="PANTHER" id="PTHR30289:SF1">
    <property type="entry name" value="PEBP (PHOSPHATIDYLETHANOLAMINE-BINDING PROTEIN) FAMILY PROTEIN"/>
    <property type="match status" value="1"/>
</dbReference>
<dbReference type="Gene3D" id="3.90.280.10">
    <property type="entry name" value="PEBP-like"/>
    <property type="match status" value="1"/>
</dbReference>
<evidence type="ECO:0000256" key="1">
    <source>
        <dbReference type="SAM" id="MobiDB-lite"/>
    </source>
</evidence>
<dbReference type="CDD" id="cd00865">
    <property type="entry name" value="PEBP_bact_arch"/>
    <property type="match status" value="1"/>
</dbReference>
<name>A0ABV0M9N5_9HYPH</name>
<organism evidence="2 3">
    <name type="scientific">Neorhizobium phenanthreniclasticum</name>
    <dbReference type="NCBI Taxonomy" id="3157917"/>
    <lineage>
        <taxon>Bacteria</taxon>
        <taxon>Pseudomonadati</taxon>
        <taxon>Pseudomonadota</taxon>
        <taxon>Alphaproteobacteria</taxon>
        <taxon>Hyphomicrobiales</taxon>
        <taxon>Rhizobiaceae</taxon>
        <taxon>Rhizobium/Agrobacterium group</taxon>
        <taxon>Neorhizobium</taxon>
    </lineage>
</organism>
<protein>
    <submittedName>
        <fullName evidence="2">YbhB/YbcL family Raf kinase inhibitor-like protein</fullName>
    </submittedName>
</protein>
<dbReference type="RefSeq" id="WP_037152388.1">
    <property type="nucleotide sequence ID" value="NZ_JBEAAL010000026.1"/>
</dbReference>
<dbReference type="PANTHER" id="PTHR30289">
    <property type="entry name" value="UNCHARACTERIZED PROTEIN YBCL-RELATED"/>
    <property type="match status" value="1"/>
</dbReference>
<dbReference type="EMBL" id="JBEAAL010000026">
    <property type="protein sequence ID" value="MEQ1408408.1"/>
    <property type="molecule type" value="Genomic_DNA"/>
</dbReference>
<dbReference type="NCBIfam" id="TIGR00481">
    <property type="entry name" value="YbhB/YbcL family Raf kinase inhibitor-like protein"/>
    <property type="match status" value="1"/>
</dbReference>
<accession>A0ABV0M9N5</accession>
<proteinExistence type="predicted"/>
<reference evidence="2 3" key="1">
    <citation type="submission" date="2024-05" db="EMBL/GenBank/DDBJ databases">
        <title>Neorhizobium sp. Rsf11, a plant growth promoting and heavy metal resistant PAH-degrader.</title>
        <authorList>
            <person name="Golubev S.N."/>
            <person name="Muratova A.Y."/>
            <person name="Markelova M.I."/>
        </authorList>
    </citation>
    <scope>NUCLEOTIDE SEQUENCE [LARGE SCALE GENOMIC DNA]</scope>
    <source>
        <strain evidence="2 3">Rsf11</strain>
    </source>
</reference>
<sequence>MAMTLTSPAFAEGERVPDKYTRLGENQMPPLKWSGAPEGAGSFALIVEDPDAPRGTFRHCGMFNIPKDWSELSRGVHVKSKGGVRFSRNDFGNTRYDGPQPPKGHGTHHYRFRIAALDVPELEMSDMADAKSMWDEVRKHTLSEASLTGTFDVH</sequence>
<dbReference type="InterPro" id="IPR008914">
    <property type="entry name" value="PEBP"/>
</dbReference>
<dbReference type="InterPro" id="IPR036610">
    <property type="entry name" value="PEBP-like_sf"/>
</dbReference>
<dbReference type="Pfam" id="PF01161">
    <property type="entry name" value="PBP"/>
    <property type="match status" value="1"/>
</dbReference>
<keyword evidence="2" id="KW-0649">Protein kinase inhibitor</keyword>